<evidence type="ECO:0000256" key="5">
    <source>
        <dbReference type="SAM" id="SignalP"/>
    </source>
</evidence>
<dbReference type="InterPro" id="IPR023296">
    <property type="entry name" value="Glyco_hydro_beta-prop_sf"/>
</dbReference>
<evidence type="ECO:0000256" key="1">
    <source>
        <dbReference type="ARBA" id="ARBA00009865"/>
    </source>
</evidence>
<comment type="similarity">
    <text evidence="1 4">Belongs to the glycosyl hydrolase 43 family.</text>
</comment>
<dbReference type="PANTHER" id="PTHR42812:SF5">
    <property type="entry name" value="ENDO-ARABINASE"/>
    <property type="match status" value="1"/>
</dbReference>
<accession>A0ABT7S7L2</accession>
<evidence type="ECO:0000256" key="2">
    <source>
        <dbReference type="ARBA" id="ARBA00022801"/>
    </source>
</evidence>
<keyword evidence="5" id="KW-0732">Signal</keyword>
<dbReference type="GO" id="GO:0016787">
    <property type="term" value="F:hydrolase activity"/>
    <property type="evidence" value="ECO:0007669"/>
    <property type="project" value="UniProtKB-KW"/>
</dbReference>
<evidence type="ECO:0000256" key="4">
    <source>
        <dbReference type="RuleBase" id="RU361187"/>
    </source>
</evidence>
<dbReference type="InterPro" id="IPR051795">
    <property type="entry name" value="Glycosyl_Hydrlase_43"/>
</dbReference>
<evidence type="ECO:0000313" key="7">
    <source>
        <dbReference type="Proteomes" id="UP001321453"/>
    </source>
</evidence>
<gene>
    <name evidence="6" type="ORF">QRT05_09775</name>
</gene>
<sequence>MTRAWRAAVVAVVAALTAGTLAACGAAGDASPPPSPTGDSAAAALIDENFPDPDVVRTEDGWLAFATGSNGLNVQVARSADLATWTVERRDALPALPAWASTGRTWAPDVAQRADGTWVMYVTAQDTASGRQCIGVATSARADGTYAPASDAPLVCPVDDGGAIDPSTFTDDDGSRYLLWKTDGNCCGKDTWIEIARLRDDGLALVGTPTRLISQDQPWEGNLVEAPVLVRHDDEYALLYSANDYGGDAYATGVARSSALLGPYTKQPDPLLSTAIAGGDLRGPGGQDVVSTADGDVLVFHAWDELYTYRSMHSLPLRWGQDGSLSVVP</sequence>
<dbReference type="PROSITE" id="PS51257">
    <property type="entry name" value="PROKAR_LIPOPROTEIN"/>
    <property type="match status" value="1"/>
</dbReference>
<keyword evidence="3 4" id="KW-0326">Glycosidase</keyword>
<name>A0ABT7S7L2_9CELL</name>
<dbReference type="Pfam" id="PF04616">
    <property type="entry name" value="Glyco_hydro_43"/>
    <property type="match status" value="1"/>
</dbReference>
<dbReference type="RefSeq" id="WP_289446997.1">
    <property type="nucleotide sequence ID" value="NZ_JAUCGR010000002.1"/>
</dbReference>
<dbReference type="SUPFAM" id="SSF75005">
    <property type="entry name" value="Arabinanase/levansucrase/invertase"/>
    <property type="match status" value="1"/>
</dbReference>
<comment type="caution">
    <text evidence="6">The sequence shown here is derived from an EMBL/GenBank/DDBJ whole genome shotgun (WGS) entry which is preliminary data.</text>
</comment>
<feature type="signal peptide" evidence="5">
    <location>
        <begin position="1"/>
        <end position="22"/>
    </location>
</feature>
<reference evidence="6 7" key="1">
    <citation type="submission" date="2023-06" db="EMBL/GenBank/DDBJ databases">
        <title>Cellulomonas sp. MW9 Whole genome sequence.</title>
        <authorList>
            <person name="Park S."/>
        </authorList>
    </citation>
    <scope>NUCLEOTIDE SEQUENCE [LARGE SCALE GENOMIC DNA]</scope>
    <source>
        <strain evidence="6 7">MW9</strain>
    </source>
</reference>
<dbReference type="EMBL" id="JAUCGR010000002">
    <property type="protein sequence ID" value="MDM7831620.1"/>
    <property type="molecule type" value="Genomic_DNA"/>
</dbReference>
<proteinExistence type="inferred from homology"/>
<evidence type="ECO:0000313" key="6">
    <source>
        <dbReference type="EMBL" id="MDM7831620.1"/>
    </source>
</evidence>
<keyword evidence="2 4" id="KW-0378">Hydrolase</keyword>
<dbReference type="Gene3D" id="2.115.10.20">
    <property type="entry name" value="Glycosyl hydrolase domain, family 43"/>
    <property type="match status" value="1"/>
</dbReference>
<protein>
    <submittedName>
        <fullName evidence="6">Glycoside hydrolase family 43 protein</fullName>
    </submittedName>
</protein>
<dbReference type="CDD" id="cd08999">
    <property type="entry name" value="GH43_ABN-like"/>
    <property type="match status" value="1"/>
</dbReference>
<organism evidence="6 7">
    <name type="scientific">Cellulomonas edaphi</name>
    <dbReference type="NCBI Taxonomy" id="3053468"/>
    <lineage>
        <taxon>Bacteria</taxon>
        <taxon>Bacillati</taxon>
        <taxon>Actinomycetota</taxon>
        <taxon>Actinomycetes</taxon>
        <taxon>Micrococcales</taxon>
        <taxon>Cellulomonadaceae</taxon>
        <taxon>Cellulomonas</taxon>
    </lineage>
</organism>
<dbReference type="Proteomes" id="UP001321453">
    <property type="component" value="Unassembled WGS sequence"/>
</dbReference>
<evidence type="ECO:0000256" key="3">
    <source>
        <dbReference type="ARBA" id="ARBA00023295"/>
    </source>
</evidence>
<keyword evidence="7" id="KW-1185">Reference proteome</keyword>
<dbReference type="InterPro" id="IPR006710">
    <property type="entry name" value="Glyco_hydro_43"/>
</dbReference>
<feature type="chain" id="PRO_5045958902" evidence="5">
    <location>
        <begin position="23"/>
        <end position="329"/>
    </location>
</feature>
<dbReference type="PANTHER" id="PTHR42812">
    <property type="entry name" value="BETA-XYLOSIDASE"/>
    <property type="match status" value="1"/>
</dbReference>